<keyword evidence="1" id="KW-0472">Membrane</keyword>
<feature type="transmembrane region" description="Helical" evidence="1">
    <location>
        <begin position="54"/>
        <end position="74"/>
    </location>
</feature>
<evidence type="ECO:0000313" key="2">
    <source>
        <dbReference type="EMBL" id="MDX8420379.1"/>
    </source>
</evidence>
<gene>
    <name evidence="2" type="ORF">MOZ60_09810</name>
</gene>
<comment type="caution">
    <text evidence="2">The sequence shown here is derived from an EMBL/GenBank/DDBJ whole genome shotgun (WGS) entry which is preliminary data.</text>
</comment>
<proteinExistence type="predicted"/>
<keyword evidence="1" id="KW-0812">Transmembrane</keyword>
<dbReference type="Proteomes" id="UP001286174">
    <property type="component" value="Unassembled WGS sequence"/>
</dbReference>
<evidence type="ECO:0000313" key="3">
    <source>
        <dbReference type="Proteomes" id="UP001286174"/>
    </source>
</evidence>
<accession>A0AB35U6A7</accession>
<name>A0AB35U6A7_9FIRM</name>
<dbReference type="EMBL" id="JALBUR010000034">
    <property type="protein sequence ID" value="MDX8420379.1"/>
    <property type="molecule type" value="Genomic_DNA"/>
</dbReference>
<keyword evidence="1" id="KW-1133">Transmembrane helix</keyword>
<evidence type="ECO:0000256" key="1">
    <source>
        <dbReference type="SAM" id="Phobius"/>
    </source>
</evidence>
<reference evidence="2 3" key="1">
    <citation type="submission" date="2022-03" db="EMBL/GenBank/DDBJ databases">
        <title>Novel taxa within the pig intestine.</title>
        <authorList>
            <person name="Wylensek D."/>
            <person name="Bishof K."/>
            <person name="Afrizal A."/>
            <person name="Clavel T."/>
        </authorList>
    </citation>
    <scope>NUCLEOTIDE SEQUENCE [LARGE SCALE GENOMIC DNA]</scope>
    <source>
        <strain evidence="2 3">CLA-KB-P133</strain>
    </source>
</reference>
<protein>
    <submittedName>
        <fullName evidence="2">Uncharacterized protein</fullName>
    </submittedName>
</protein>
<dbReference type="RefSeq" id="WP_370596532.1">
    <property type="nucleotide sequence ID" value="NZ_JALBUR010000034.1"/>
</dbReference>
<dbReference type="AlphaFoldDB" id="A0AB35U6A7"/>
<feature type="transmembrane region" description="Helical" evidence="1">
    <location>
        <begin position="7"/>
        <end position="26"/>
    </location>
</feature>
<keyword evidence="3" id="KW-1185">Reference proteome</keyword>
<organism evidence="2 3">
    <name type="scientific">Grylomicrobium aquisgranensis</name>
    <dbReference type="NCBI Taxonomy" id="2926318"/>
    <lineage>
        <taxon>Bacteria</taxon>
        <taxon>Bacillati</taxon>
        <taxon>Bacillota</taxon>
        <taxon>Erysipelotrichia</taxon>
        <taxon>Erysipelotrichales</taxon>
        <taxon>Erysipelotrichaceae</taxon>
        <taxon>Grylomicrobium</taxon>
    </lineage>
</organism>
<sequence>MKREKQFLALGILLVTGIILAIPALSDKNAVRLMISEKIIALFLMIDCFESDGTGADVMTGFVMLAAVVIIYLCERTCKND</sequence>